<dbReference type="EMBL" id="UNSH01000064">
    <property type="protein sequence ID" value="SZF04125.1"/>
    <property type="molecule type" value="Genomic_DNA"/>
</dbReference>
<evidence type="ECO:0000313" key="2">
    <source>
        <dbReference type="Proteomes" id="UP000275772"/>
    </source>
</evidence>
<accession>A0A383UX13</accession>
<dbReference type="Proteomes" id="UP000275772">
    <property type="component" value="Unassembled WGS sequence"/>
</dbReference>
<dbReference type="VEuPathDB" id="FungiDB:BLGHR1_14921"/>
<gene>
    <name evidence="1" type="ORF">BLGHR1_14921</name>
</gene>
<dbReference type="AlphaFoldDB" id="A0A383UX13"/>
<organism evidence="1 2">
    <name type="scientific">Blumeria hordei</name>
    <name type="common">Barley powdery mildew</name>
    <name type="synonym">Blumeria graminis f. sp. hordei</name>
    <dbReference type="NCBI Taxonomy" id="2867405"/>
    <lineage>
        <taxon>Eukaryota</taxon>
        <taxon>Fungi</taxon>
        <taxon>Dikarya</taxon>
        <taxon>Ascomycota</taxon>
        <taxon>Pezizomycotina</taxon>
        <taxon>Leotiomycetes</taxon>
        <taxon>Erysiphales</taxon>
        <taxon>Erysiphaceae</taxon>
        <taxon>Blumeria</taxon>
    </lineage>
</organism>
<reference evidence="1 2" key="1">
    <citation type="submission" date="2017-11" db="EMBL/GenBank/DDBJ databases">
        <authorList>
            <person name="Kracher B."/>
        </authorList>
    </citation>
    <scope>NUCLEOTIDE SEQUENCE [LARGE SCALE GENOMIC DNA]</scope>
    <source>
        <strain evidence="1 2">RACE1</strain>
    </source>
</reference>
<name>A0A383UX13_BLUHO</name>
<evidence type="ECO:0000313" key="1">
    <source>
        <dbReference type="EMBL" id="SZF04125.1"/>
    </source>
</evidence>
<proteinExistence type="predicted"/>
<sequence length="32" mass="3712">MATNGSSKWLNDRTMHRVIASRLTIRINLSIR</sequence>
<protein>
    <submittedName>
        <fullName evidence="1">Uncharacterized protein</fullName>
    </submittedName>
</protein>